<dbReference type="EMBL" id="CAJNDS010002834">
    <property type="protein sequence ID" value="CAE7613225.1"/>
    <property type="molecule type" value="Genomic_DNA"/>
</dbReference>
<dbReference type="OrthoDB" id="10583562at2759"/>
<comment type="caution">
    <text evidence="2">The sequence shown here is derived from an EMBL/GenBank/DDBJ whole genome shotgun (WGS) entry which is preliminary data.</text>
</comment>
<proteinExistence type="predicted"/>
<evidence type="ECO:0000313" key="3">
    <source>
        <dbReference type="Proteomes" id="UP000604046"/>
    </source>
</evidence>
<dbReference type="AlphaFoldDB" id="A0A812V255"/>
<reference evidence="2" key="1">
    <citation type="submission" date="2021-02" db="EMBL/GenBank/DDBJ databases">
        <authorList>
            <person name="Dougan E. K."/>
            <person name="Rhodes N."/>
            <person name="Thang M."/>
            <person name="Chan C."/>
        </authorList>
    </citation>
    <scope>NUCLEOTIDE SEQUENCE</scope>
</reference>
<sequence length="302" mass="33056">LVDAPVRLNHDPQVVSVDTAPTLLMLRRMDLLPLCRLLDNIRELQSVLPSLSSKEARPEDAPQLRSSVSHSQAPKPAPRRQLFLRADIEVRLAELPGCPSLNLRCVPSRELVQGHARLSMRLKELALELLEASAEGHGAYSKASARLAFEGLRLTLQSAAAGTEVSATVDNISATHGTEQQMWLRMMASSMHHLHFKYCARNLLVFSMEPTALRVHSAWMKPVASLLFGVGWWRNASRLHDPDAGWNGLGLTAAVPQADRGGGNADSVRPLLTGEDLALKQWMGTVWQLHGEPSVDAEVTSG</sequence>
<evidence type="ECO:0000313" key="2">
    <source>
        <dbReference type="EMBL" id="CAE7613225.1"/>
    </source>
</evidence>
<feature type="region of interest" description="Disordered" evidence="1">
    <location>
        <begin position="51"/>
        <end position="78"/>
    </location>
</feature>
<evidence type="ECO:0000256" key="1">
    <source>
        <dbReference type="SAM" id="MobiDB-lite"/>
    </source>
</evidence>
<feature type="non-terminal residue" evidence="2">
    <location>
        <position position="1"/>
    </location>
</feature>
<gene>
    <name evidence="2" type="ORF">SNAT2548_LOCUS34868</name>
</gene>
<organism evidence="2 3">
    <name type="scientific">Symbiodinium natans</name>
    <dbReference type="NCBI Taxonomy" id="878477"/>
    <lineage>
        <taxon>Eukaryota</taxon>
        <taxon>Sar</taxon>
        <taxon>Alveolata</taxon>
        <taxon>Dinophyceae</taxon>
        <taxon>Suessiales</taxon>
        <taxon>Symbiodiniaceae</taxon>
        <taxon>Symbiodinium</taxon>
    </lineage>
</organism>
<name>A0A812V255_9DINO</name>
<dbReference type="Proteomes" id="UP000604046">
    <property type="component" value="Unassembled WGS sequence"/>
</dbReference>
<protein>
    <submittedName>
        <fullName evidence="2">Uncharacterized protein</fullName>
    </submittedName>
</protein>
<accession>A0A812V255</accession>
<keyword evidence="3" id="KW-1185">Reference proteome</keyword>